<reference evidence="1 2" key="2">
    <citation type="journal article" date="2014" name="BMC Genomics">
        <title>An improved genome of the model marine alga Ostreococcus tauri unfolds by assessing Illumina de novo assemblies.</title>
        <authorList>
            <person name="Blanc-Mathieu R."/>
            <person name="Verhelst B."/>
            <person name="Derelle E."/>
            <person name="Rombauts S."/>
            <person name="Bouget F.Y."/>
            <person name="Carre I."/>
            <person name="Chateau A."/>
            <person name="Eyre-Walker A."/>
            <person name="Grimsley N."/>
            <person name="Moreau H."/>
            <person name="Piegu B."/>
            <person name="Rivals E."/>
            <person name="Schackwitz W."/>
            <person name="Van de Peer Y."/>
            <person name="Piganeau G."/>
        </authorList>
    </citation>
    <scope>NUCLEOTIDE SEQUENCE [LARGE SCALE GENOMIC DNA]</scope>
    <source>
        <strain evidence="2">OTTH 0595 / CCAP 157/2 / RCC745</strain>
    </source>
</reference>
<sequence length="267" mass="29415">MFTSTSLNAAIVAARAVRNERGRRARGHVVVHCDLARAHAGASTRREFTIGIASALTVFASDRKARAAQETIVNPQPLDGGWARFYGEATSSSSYGGYGGNENNFDKFKYYYDIPESFERDTVNKVEKSTNGTDNRWKSKKTGAKVYAVTLPGYGKLKTVREEIISDLALSDYNLQDAIVGADSFVTKDRDVDGQTYVDYDLVGFFGNIFASVTVYAGRLYSVFAFVPEGASENEIEAGRRMRDSFATINNVDAAQAAADMEFYRRS</sequence>
<keyword evidence="2" id="KW-1185">Reference proteome</keyword>
<dbReference type="OrthoDB" id="1916780at2759"/>
<protein>
    <submittedName>
        <fullName evidence="1">Mog1/PsbP, alpha/beta/alpha sandwich</fullName>
    </submittedName>
</protein>
<name>A0A090M634_OSTTA</name>
<dbReference type="EMBL" id="CAID01000004">
    <property type="protein sequence ID" value="CEF97579.1"/>
    <property type="molecule type" value="Genomic_DNA"/>
</dbReference>
<gene>
    <name evidence="1" type="ORF">OT_ostta04g02500</name>
</gene>
<dbReference type="FunCoup" id="A0A090M634">
    <property type="interactions" value="12"/>
</dbReference>
<evidence type="ECO:0000313" key="2">
    <source>
        <dbReference type="Proteomes" id="UP000009170"/>
    </source>
</evidence>
<dbReference type="KEGG" id="ota:OT_ostta04g02500"/>
<proteinExistence type="predicted"/>
<organism evidence="1 2">
    <name type="scientific">Ostreococcus tauri</name>
    <name type="common">Marine green alga</name>
    <dbReference type="NCBI Taxonomy" id="70448"/>
    <lineage>
        <taxon>Eukaryota</taxon>
        <taxon>Viridiplantae</taxon>
        <taxon>Chlorophyta</taxon>
        <taxon>Mamiellophyceae</taxon>
        <taxon>Mamiellales</taxon>
        <taxon>Bathycoccaceae</taxon>
        <taxon>Ostreococcus</taxon>
    </lineage>
</organism>
<dbReference type="AlphaFoldDB" id="A0A090M634"/>
<dbReference type="InParanoid" id="A0A090M634"/>
<accession>A0A090M634</accession>
<comment type="caution">
    <text evidence="1">The sequence shown here is derived from an EMBL/GenBank/DDBJ whole genome shotgun (WGS) entry which is preliminary data.</text>
</comment>
<reference evidence="2" key="1">
    <citation type="journal article" date="2006" name="Proc. Natl. Acad. Sci. U.S.A.">
        <title>Genome analysis of the smallest free-living eukaryote Ostreococcus tauri unveils many unique features.</title>
        <authorList>
            <person name="Derelle E."/>
            <person name="Ferraz C."/>
            <person name="Rombauts S."/>
            <person name="Rouze P."/>
            <person name="Worden A.Z."/>
            <person name="Robbens S."/>
            <person name="Partensky F."/>
            <person name="Degroeve S."/>
            <person name="Echeynie S."/>
            <person name="Cooke R."/>
            <person name="Saeys Y."/>
            <person name="Wuyts J."/>
            <person name="Jabbari K."/>
            <person name="Bowler C."/>
            <person name="Panaud O."/>
            <person name="Piegu B."/>
            <person name="Ball S.G."/>
            <person name="Ral J.-P."/>
            <person name="Bouget F.-Y."/>
            <person name="Piganeau G."/>
            <person name="De Baets B."/>
            <person name="Picard A."/>
            <person name="Delseny M."/>
            <person name="Demaille J."/>
            <person name="Van de Peer Y."/>
            <person name="Moreau H."/>
        </authorList>
    </citation>
    <scope>NUCLEOTIDE SEQUENCE [LARGE SCALE GENOMIC DNA]</scope>
    <source>
        <strain evidence="2">OTTH 0595 / CCAP 157/2 / RCC745</strain>
    </source>
</reference>
<dbReference type="Proteomes" id="UP000009170">
    <property type="component" value="Unassembled WGS sequence"/>
</dbReference>
<dbReference type="GeneID" id="34945763"/>
<evidence type="ECO:0000313" key="1">
    <source>
        <dbReference type="EMBL" id="CEF97579.1"/>
    </source>
</evidence>
<dbReference type="RefSeq" id="XP_022838767.1">
    <property type="nucleotide sequence ID" value="XM_022984505.1"/>
</dbReference>